<dbReference type="Proteomes" id="UP001318040">
    <property type="component" value="Chromosome 2"/>
</dbReference>
<evidence type="ECO:0000256" key="3">
    <source>
        <dbReference type="SAM" id="MobiDB-lite"/>
    </source>
</evidence>
<dbReference type="SMART" id="SM00593">
    <property type="entry name" value="RUN"/>
    <property type="match status" value="1"/>
</dbReference>
<dbReference type="RefSeq" id="XP_032821914.1">
    <property type="nucleotide sequence ID" value="XM_032966023.1"/>
</dbReference>
<protein>
    <submittedName>
        <fullName evidence="6">RUN domain-containing protein 3B-like isoform X1</fullName>
    </submittedName>
</protein>
<dbReference type="Pfam" id="PF02759">
    <property type="entry name" value="RUN"/>
    <property type="match status" value="1"/>
</dbReference>
<keyword evidence="1" id="KW-0175">Coiled coil</keyword>
<organism evidence="5 6">
    <name type="scientific">Petromyzon marinus</name>
    <name type="common">Sea lamprey</name>
    <dbReference type="NCBI Taxonomy" id="7757"/>
    <lineage>
        <taxon>Eukaryota</taxon>
        <taxon>Metazoa</taxon>
        <taxon>Chordata</taxon>
        <taxon>Craniata</taxon>
        <taxon>Vertebrata</taxon>
        <taxon>Cyclostomata</taxon>
        <taxon>Hyperoartia</taxon>
        <taxon>Petromyzontiformes</taxon>
        <taxon>Petromyzontidae</taxon>
        <taxon>Petromyzon</taxon>
    </lineage>
</organism>
<keyword evidence="5" id="KW-1185">Reference proteome</keyword>
<dbReference type="InterPro" id="IPR047340">
    <property type="entry name" value="RUNDC3A_B"/>
</dbReference>
<dbReference type="GeneID" id="116948854"/>
<dbReference type="KEGG" id="pmrn:116948854"/>
<evidence type="ECO:0000313" key="5">
    <source>
        <dbReference type="Proteomes" id="UP001318040"/>
    </source>
</evidence>
<dbReference type="PROSITE" id="PS50826">
    <property type="entry name" value="RUN"/>
    <property type="match status" value="1"/>
</dbReference>
<dbReference type="PANTHER" id="PTHR46251">
    <property type="entry name" value="RUN DOMAIN-CONTAINING 3 PROTEIN RUNDC3"/>
    <property type="match status" value="1"/>
</dbReference>
<accession>A0AAJ7X559</accession>
<proteinExistence type="inferred from homology"/>
<evidence type="ECO:0000256" key="1">
    <source>
        <dbReference type="ARBA" id="ARBA00023054"/>
    </source>
</evidence>
<dbReference type="Gene3D" id="1.20.58.900">
    <property type="match status" value="1"/>
</dbReference>
<feature type="region of interest" description="Disordered" evidence="3">
    <location>
        <begin position="1"/>
        <end position="33"/>
    </location>
</feature>
<evidence type="ECO:0000313" key="6">
    <source>
        <dbReference type="RefSeq" id="XP_032821914.1"/>
    </source>
</evidence>
<feature type="region of interest" description="Disordered" evidence="3">
    <location>
        <begin position="260"/>
        <end position="280"/>
    </location>
</feature>
<sequence>MYPSRSCGSARGNGPSADHSGSPQNRCHSPAAAGASSAAHALHPARHPLGMALSLGFGRALLRRKADARDVLIERRNLVTVCRFAVKALVERGGLEPVGDSSEEFVNFAAILEQVLSHRLKGQLSWFGYEMPRCFWDYVRIACQRVPHNCLASVESMEHGGGGRAKGRAWIRMTLMEKRLGEYISSALRDVKTTRRFYGEGAAMLGDEALLLAGMFLALNSIDFSFCLKGEDLANENNAVIDYTPYLKYTQSYGTISSEGDDMRTLGSSSEDATPDAPPAEILANENSWYSRYKRLEQQYRLSCEQKCYLEELVRVREAQLAEATEQHTAGVQRQHEMTLGWRVKRQGMEATILALQAELSGFQSGHVKSAQDLAEQRRGVLRDATLSVDLGREAEDVLLAASKGEQCEAEGEVTPLACLPAKVGHEHDPSELLSPTGEQEKCSLACFQRHPQTAKNQP</sequence>
<feature type="domain" description="RUN" evidence="4">
    <location>
        <begin position="99"/>
        <end position="231"/>
    </location>
</feature>
<comment type="similarity">
    <text evidence="2">Belongs to the RUNDC3 family.</text>
</comment>
<dbReference type="PANTHER" id="PTHR46251:SF3">
    <property type="entry name" value="RUN DOMAIN-CONTAINING PROTEIN"/>
    <property type="match status" value="1"/>
</dbReference>
<gene>
    <name evidence="6" type="primary">LOC116948854</name>
</gene>
<dbReference type="InterPro" id="IPR037213">
    <property type="entry name" value="Run_dom_sf"/>
</dbReference>
<reference evidence="6" key="1">
    <citation type="submission" date="2025-08" db="UniProtKB">
        <authorList>
            <consortium name="RefSeq"/>
        </authorList>
    </citation>
    <scope>IDENTIFICATION</scope>
    <source>
        <tissue evidence="6">Sperm</tissue>
    </source>
</reference>
<evidence type="ECO:0000256" key="2">
    <source>
        <dbReference type="ARBA" id="ARBA00034727"/>
    </source>
</evidence>
<dbReference type="InterPro" id="IPR004012">
    <property type="entry name" value="Run_dom"/>
</dbReference>
<dbReference type="SUPFAM" id="SSF140741">
    <property type="entry name" value="RUN domain-like"/>
    <property type="match status" value="1"/>
</dbReference>
<evidence type="ECO:0000259" key="4">
    <source>
        <dbReference type="PROSITE" id="PS50826"/>
    </source>
</evidence>
<dbReference type="AlphaFoldDB" id="A0AAJ7X559"/>
<name>A0AAJ7X559_PETMA</name>